<dbReference type="Gene3D" id="1.10.530.10">
    <property type="match status" value="1"/>
</dbReference>
<dbReference type="Pfam" id="PF06737">
    <property type="entry name" value="Transglycosylas"/>
    <property type="match status" value="1"/>
</dbReference>
<keyword evidence="2" id="KW-0732">Signal</keyword>
<keyword evidence="4" id="KW-0812">Transmembrane</keyword>
<protein>
    <submittedName>
        <fullName evidence="6">Resuscitation-promoting factor</fullName>
    </submittedName>
</protein>
<reference evidence="6 7" key="1">
    <citation type="submission" date="2018-09" db="EMBL/GenBank/DDBJ databases">
        <title>Optimization and identification of Corynebacterium falsenii FN1-14 from fish paste.</title>
        <authorList>
            <person name="Daroonpunt R."/>
            <person name="Tanasupawat S."/>
        </authorList>
    </citation>
    <scope>NUCLEOTIDE SEQUENCE [LARGE SCALE GENOMIC DNA]</scope>
    <source>
        <strain evidence="6 7">FN1-14</strain>
    </source>
</reference>
<dbReference type="OrthoDB" id="1404170at2"/>
<dbReference type="InterPro" id="IPR007137">
    <property type="entry name" value="DUF348"/>
</dbReference>
<dbReference type="CDD" id="cd13925">
    <property type="entry name" value="RPF"/>
    <property type="match status" value="1"/>
</dbReference>
<accession>A0A418QAA8</accession>
<keyword evidence="7" id="KW-1185">Reference proteome</keyword>
<dbReference type="Gene3D" id="2.20.230.10">
    <property type="entry name" value="Resuscitation-promoting factor rpfb"/>
    <property type="match status" value="1"/>
</dbReference>
<dbReference type="GO" id="GO:0016787">
    <property type="term" value="F:hydrolase activity"/>
    <property type="evidence" value="ECO:0007669"/>
    <property type="project" value="UniProtKB-KW"/>
</dbReference>
<keyword evidence="4" id="KW-0472">Membrane</keyword>
<organism evidence="6 7">
    <name type="scientific">Corynebacterium falsenii</name>
    <dbReference type="NCBI Taxonomy" id="108486"/>
    <lineage>
        <taxon>Bacteria</taxon>
        <taxon>Bacillati</taxon>
        <taxon>Actinomycetota</taxon>
        <taxon>Actinomycetes</taxon>
        <taxon>Mycobacteriales</taxon>
        <taxon>Corynebacteriaceae</taxon>
        <taxon>Corynebacterium</taxon>
    </lineage>
</organism>
<dbReference type="PROSITE" id="PS51109">
    <property type="entry name" value="G5"/>
    <property type="match status" value="1"/>
</dbReference>
<evidence type="ECO:0000259" key="5">
    <source>
        <dbReference type="PROSITE" id="PS51109"/>
    </source>
</evidence>
<evidence type="ECO:0000313" key="6">
    <source>
        <dbReference type="EMBL" id="RIX36950.1"/>
    </source>
</evidence>
<dbReference type="RefSeq" id="WP_119664216.1">
    <property type="nucleotide sequence ID" value="NZ_QXJK01000001.1"/>
</dbReference>
<dbReference type="SMART" id="SM01208">
    <property type="entry name" value="G5"/>
    <property type="match status" value="1"/>
</dbReference>
<proteinExistence type="inferred from homology"/>
<keyword evidence="3" id="KW-0378">Hydrolase</keyword>
<evidence type="ECO:0000313" key="7">
    <source>
        <dbReference type="Proteomes" id="UP000285278"/>
    </source>
</evidence>
<name>A0A418QAA8_9CORY</name>
<dbReference type="InterPro" id="IPR011098">
    <property type="entry name" value="G5_dom"/>
</dbReference>
<dbReference type="Proteomes" id="UP000285278">
    <property type="component" value="Unassembled WGS sequence"/>
</dbReference>
<evidence type="ECO:0000256" key="2">
    <source>
        <dbReference type="ARBA" id="ARBA00022729"/>
    </source>
</evidence>
<gene>
    <name evidence="6" type="ORF">D3M95_00200</name>
</gene>
<dbReference type="STRING" id="1451189.CFAL_08505"/>
<dbReference type="Pfam" id="PF07501">
    <property type="entry name" value="G5"/>
    <property type="match status" value="1"/>
</dbReference>
<dbReference type="InterPro" id="IPR010618">
    <property type="entry name" value="RPF"/>
</dbReference>
<dbReference type="PANTHER" id="PTHR39160:SF4">
    <property type="entry name" value="RESUSCITATION-PROMOTING FACTOR RPFB"/>
    <property type="match status" value="1"/>
</dbReference>
<keyword evidence="4" id="KW-1133">Transmembrane helix</keyword>
<dbReference type="Pfam" id="PF03990">
    <property type="entry name" value="DUF348"/>
    <property type="match status" value="3"/>
</dbReference>
<evidence type="ECO:0000256" key="4">
    <source>
        <dbReference type="SAM" id="Phobius"/>
    </source>
</evidence>
<dbReference type="PANTHER" id="PTHR39160">
    <property type="entry name" value="CELL WALL-BINDING PROTEIN YOCH"/>
    <property type="match status" value="1"/>
</dbReference>
<dbReference type="InterPro" id="IPR023346">
    <property type="entry name" value="Lysozyme-like_dom_sf"/>
</dbReference>
<dbReference type="EMBL" id="QXJK01000001">
    <property type="protein sequence ID" value="RIX36950.1"/>
    <property type="molecule type" value="Genomic_DNA"/>
</dbReference>
<evidence type="ECO:0000256" key="3">
    <source>
        <dbReference type="ARBA" id="ARBA00022801"/>
    </source>
</evidence>
<evidence type="ECO:0000256" key="1">
    <source>
        <dbReference type="ARBA" id="ARBA00010830"/>
    </source>
</evidence>
<dbReference type="InterPro" id="IPR051933">
    <property type="entry name" value="Resuscitation_pf_RpfB"/>
</dbReference>
<feature type="domain" description="G5" evidence="5">
    <location>
        <begin position="210"/>
        <end position="290"/>
    </location>
</feature>
<sequence length="388" mass="40634">MSPKKKSRLHRINNTNSTPLRVATGGMLATLVVGGGVAVAGQKDVTLDVDGDIIHANTMSGNVEGALKSAGVNIDDTALVTPALSESIGDNSTITVRSARQVALVIDGKRQTIDTTALTVGNLLDQLGRSDGGALLSSARDQKIPREGMDLEITTPKNFTINDGGKPGTMSLPARTVGEIFKMRGVPLQPEDVVNPPADTPVNEGMHIDVQRISTKEVKEEQDVPAPVQVREDDQLEAGVENVVQAGAPGRALVTYKVRTVNGEEAGREELNRENVAPAQERIVVRGTKPKASTASNTGASAPSVAGGSVWDQLAQCESGGNWAINTGNGFSGGLQFTDSTWAGYGGTQYAPSAHMATREQQIAVAEKVRASQGWGAWPACSAKLGLR</sequence>
<dbReference type="AlphaFoldDB" id="A0A418QAA8"/>
<feature type="transmembrane region" description="Helical" evidence="4">
    <location>
        <begin position="20"/>
        <end position="40"/>
    </location>
</feature>
<comment type="similarity">
    <text evidence="1">Belongs to the transglycosylase family. Rpf subfamily.</text>
</comment>
<dbReference type="SUPFAM" id="SSF53955">
    <property type="entry name" value="Lysozyme-like"/>
    <property type="match status" value="1"/>
</dbReference>
<comment type="caution">
    <text evidence="6">The sequence shown here is derived from an EMBL/GenBank/DDBJ whole genome shotgun (WGS) entry which is preliminary data.</text>
</comment>